<protein>
    <submittedName>
        <fullName evidence="1">Uncharacterized protein</fullName>
    </submittedName>
</protein>
<dbReference type="RefSeq" id="WP_079569400.1">
    <property type="nucleotide sequence ID" value="NZ_LT670818.1"/>
</dbReference>
<evidence type="ECO:0000313" key="2">
    <source>
        <dbReference type="Proteomes" id="UP000190675"/>
    </source>
</evidence>
<reference evidence="1 2" key="1">
    <citation type="submission" date="2016-11" db="EMBL/GenBank/DDBJ databases">
        <authorList>
            <person name="Jaros S."/>
            <person name="Januszkiewicz K."/>
            <person name="Wedrychowicz H."/>
        </authorList>
    </citation>
    <scope>NUCLEOTIDE SEQUENCE [LARGE SCALE GENOMIC DNA]</scope>
    <source>
        <strain evidence="1 2">GAS242</strain>
    </source>
</reference>
<organism evidence="1 2">
    <name type="scientific">Bradyrhizobium erythrophlei</name>
    <dbReference type="NCBI Taxonomy" id="1437360"/>
    <lineage>
        <taxon>Bacteria</taxon>
        <taxon>Pseudomonadati</taxon>
        <taxon>Pseudomonadota</taxon>
        <taxon>Alphaproteobacteria</taxon>
        <taxon>Hyphomicrobiales</taxon>
        <taxon>Nitrobacteraceae</taxon>
        <taxon>Bradyrhizobium</taxon>
    </lineage>
</organism>
<name>A0A1M5RD63_9BRAD</name>
<dbReference type="AlphaFoldDB" id="A0A1M5RD63"/>
<sequence>MSEAEYDRLLEAVQMAIEPAPQEHFLAKLPVHDEPQEAANDNRQAWPLIPFPEGWYASC</sequence>
<accession>A0A1M5RD63</accession>
<proteinExistence type="predicted"/>
<gene>
    <name evidence="1" type="ORF">SAMN05444169_6470</name>
</gene>
<dbReference type="Proteomes" id="UP000190675">
    <property type="component" value="Chromosome I"/>
</dbReference>
<dbReference type="EMBL" id="LT670818">
    <property type="protein sequence ID" value="SHH23733.1"/>
    <property type="molecule type" value="Genomic_DNA"/>
</dbReference>
<dbReference type="OrthoDB" id="8250317at2"/>
<evidence type="ECO:0000313" key="1">
    <source>
        <dbReference type="EMBL" id="SHH23733.1"/>
    </source>
</evidence>